<dbReference type="InterPro" id="IPR050266">
    <property type="entry name" value="AB_hydrolase_sf"/>
</dbReference>
<protein>
    <submittedName>
        <fullName evidence="3">AB hydrolase superfamily protein YisY</fullName>
    </submittedName>
</protein>
<dbReference type="Pfam" id="PF00561">
    <property type="entry name" value="Abhydrolase_1"/>
    <property type="match status" value="1"/>
</dbReference>
<dbReference type="SUPFAM" id="SSF53474">
    <property type="entry name" value="alpha/beta-Hydrolases"/>
    <property type="match status" value="1"/>
</dbReference>
<name>A0A916YN53_9BACL</name>
<keyword evidence="1 3" id="KW-0378">Hydrolase</keyword>
<proteinExistence type="predicted"/>
<comment type="caution">
    <text evidence="3">The sequence shown here is derived from an EMBL/GenBank/DDBJ whole genome shotgun (WGS) entry which is preliminary data.</text>
</comment>
<organism evidence="3 4">
    <name type="scientific">Paenibacillus nasutitermitis</name>
    <dbReference type="NCBI Taxonomy" id="1652958"/>
    <lineage>
        <taxon>Bacteria</taxon>
        <taxon>Bacillati</taxon>
        <taxon>Bacillota</taxon>
        <taxon>Bacilli</taxon>
        <taxon>Bacillales</taxon>
        <taxon>Paenibacillaceae</taxon>
        <taxon>Paenibacillus</taxon>
    </lineage>
</organism>
<accession>A0A916YN53</accession>
<dbReference type="AlphaFoldDB" id="A0A916YN53"/>
<evidence type="ECO:0000313" key="4">
    <source>
        <dbReference type="Proteomes" id="UP000612456"/>
    </source>
</evidence>
<dbReference type="InterPro" id="IPR000639">
    <property type="entry name" value="Epox_hydrolase-like"/>
</dbReference>
<sequence length="283" mass="31569">MGKYVQVEPDVKLYVEDIGSGKPVLFIHGWPLNHTMFEYQMSQLPEVGYRYIGVDQRGFGKSDAPWDGYDYNRQADDIRAVIDALGLDHVNLVGFSIGGAIAVRYMARHSGYKVDKLVLAGAAAPSFTQREGYTLGMPESEVNKLIKQAKTDRPKMVADFGGMFLHKTHSKPFMDWMQAQGTMASAHGTIKCLESLRDEDLRGDLPLLNVPTAILHGETDEICPFDFALAMDAAIPDSRLVRFTDSGHGLLFDEQEKFNYELIDFLDNTVLQMVPAQQGGMVR</sequence>
<dbReference type="Proteomes" id="UP000612456">
    <property type="component" value="Unassembled WGS sequence"/>
</dbReference>
<dbReference type="PANTHER" id="PTHR43798">
    <property type="entry name" value="MONOACYLGLYCEROL LIPASE"/>
    <property type="match status" value="1"/>
</dbReference>
<dbReference type="EMBL" id="BMHP01000001">
    <property type="protein sequence ID" value="GGD52674.1"/>
    <property type="molecule type" value="Genomic_DNA"/>
</dbReference>
<reference evidence="3" key="1">
    <citation type="journal article" date="2014" name="Int. J. Syst. Evol. Microbiol.">
        <title>Complete genome sequence of Corynebacterium casei LMG S-19264T (=DSM 44701T), isolated from a smear-ripened cheese.</title>
        <authorList>
            <consortium name="US DOE Joint Genome Institute (JGI-PGF)"/>
            <person name="Walter F."/>
            <person name="Albersmeier A."/>
            <person name="Kalinowski J."/>
            <person name="Ruckert C."/>
        </authorList>
    </citation>
    <scope>NUCLEOTIDE SEQUENCE</scope>
    <source>
        <strain evidence="3">CGMCC 1.15178</strain>
    </source>
</reference>
<dbReference type="PRINTS" id="PR00412">
    <property type="entry name" value="EPOXHYDRLASE"/>
</dbReference>
<reference evidence="3" key="2">
    <citation type="submission" date="2020-09" db="EMBL/GenBank/DDBJ databases">
        <authorList>
            <person name="Sun Q."/>
            <person name="Zhou Y."/>
        </authorList>
    </citation>
    <scope>NUCLEOTIDE SEQUENCE</scope>
    <source>
        <strain evidence="3">CGMCC 1.15178</strain>
    </source>
</reference>
<dbReference type="GO" id="GO:0016787">
    <property type="term" value="F:hydrolase activity"/>
    <property type="evidence" value="ECO:0007669"/>
    <property type="project" value="UniProtKB-KW"/>
</dbReference>
<dbReference type="InterPro" id="IPR029058">
    <property type="entry name" value="AB_hydrolase_fold"/>
</dbReference>
<evidence type="ECO:0000313" key="3">
    <source>
        <dbReference type="EMBL" id="GGD52674.1"/>
    </source>
</evidence>
<keyword evidence="4" id="KW-1185">Reference proteome</keyword>
<feature type="domain" description="AB hydrolase-1" evidence="2">
    <location>
        <begin position="22"/>
        <end position="254"/>
    </location>
</feature>
<dbReference type="PANTHER" id="PTHR43798:SF31">
    <property type="entry name" value="AB HYDROLASE SUPERFAMILY PROTEIN YCLE"/>
    <property type="match status" value="1"/>
</dbReference>
<gene>
    <name evidence="3" type="primary">yisY</name>
    <name evidence="3" type="ORF">GCM10010911_07810</name>
</gene>
<evidence type="ECO:0000256" key="1">
    <source>
        <dbReference type="ARBA" id="ARBA00022801"/>
    </source>
</evidence>
<evidence type="ECO:0000259" key="2">
    <source>
        <dbReference type="Pfam" id="PF00561"/>
    </source>
</evidence>
<dbReference type="InterPro" id="IPR000073">
    <property type="entry name" value="AB_hydrolase_1"/>
</dbReference>
<dbReference type="GO" id="GO:0016020">
    <property type="term" value="C:membrane"/>
    <property type="evidence" value="ECO:0007669"/>
    <property type="project" value="TreeGrafter"/>
</dbReference>
<dbReference type="Gene3D" id="3.40.50.1820">
    <property type="entry name" value="alpha/beta hydrolase"/>
    <property type="match status" value="1"/>
</dbReference>
<dbReference type="RefSeq" id="WP_188989266.1">
    <property type="nucleotide sequence ID" value="NZ_BMHP01000001.1"/>
</dbReference>
<dbReference type="PRINTS" id="PR00111">
    <property type="entry name" value="ABHYDROLASE"/>
</dbReference>